<evidence type="ECO:0000256" key="1">
    <source>
        <dbReference type="SAM" id="Phobius"/>
    </source>
</evidence>
<keyword evidence="1" id="KW-0472">Membrane</keyword>
<dbReference type="RefSeq" id="WP_066397702.1">
    <property type="nucleotide sequence ID" value="NZ_JAGIKZ010000014.1"/>
</dbReference>
<comment type="caution">
    <text evidence="2">The sequence shown here is derived from an EMBL/GenBank/DDBJ whole genome shotgun (WGS) entry which is preliminary data.</text>
</comment>
<protein>
    <recommendedName>
        <fullName evidence="4">DUF4179 domain-containing protein</fullName>
    </recommendedName>
</protein>
<dbReference type="SUPFAM" id="SSF101898">
    <property type="entry name" value="NHL repeat"/>
    <property type="match status" value="1"/>
</dbReference>
<evidence type="ECO:0000313" key="3">
    <source>
        <dbReference type="Proteomes" id="UP001519293"/>
    </source>
</evidence>
<gene>
    <name evidence="2" type="ORF">J2Z40_002599</name>
</gene>
<sequence>MKQTENLTEEARQLLRPLKERPDLEPSQDFVKELHQQIKLEGNKKRRRVKMAPLFAAVAAICILPLVILPILIEQEKADAFLIEETSTIHLVDTINYGSEEGEIGLYAQGLNPVSSFDIEDGTLYLLDEARAQVVIRTSEGTTRSFPIQKDQNMVGDLEDILVTKDENIYILNALEKFVYQYDSDGVLAKTYDLSTLDLFFPDSLHEADNNEIIVSQNQERFASVKTSTFIEDEHLRFQFKRENRKASQLLLNDGTEIPLYSDFGIGNLAFLKATEEQIIYMQTVIPPVYSPISETHVIGINKQGATLGSVRIPVENFIDKPQRVENYIKTDKNELYLLIPEKGHVALYELTLGKTYESLIKEQTEKAMIGFDYQTFGKRFPELETEIGKLFKNGKIQYGKGDSLNGAAIDEQGTVVIDFKDFLAGSPASAEAQALFEALNSATFEKFPEIQQIYFQFDGSFSAWVYWLGSTEEPWKRE</sequence>
<keyword evidence="1" id="KW-1133">Transmembrane helix</keyword>
<evidence type="ECO:0000313" key="2">
    <source>
        <dbReference type="EMBL" id="MBP2242026.1"/>
    </source>
</evidence>
<organism evidence="2 3">
    <name type="scientific">Cytobacillus eiseniae</name>
    <dbReference type="NCBI Taxonomy" id="762947"/>
    <lineage>
        <taxon>Bacteria</taxon>
        <taxon>Bacillati</taxon>
        <taxon>Bacillota</taxon>
        <taxon>Bacilli</taxon>
        <taxon>Bacillales</taxon>
        <taxon>Bacillaceae</taxon>
        <taxon>Cytobacillus</taxon>
    </lineage>
</organism>
<dbReference type="Proteomes" id="UP001519293">
    <property type="component" value="Unassembled WGS sequence"/>
</dbReference>
<dbReference type="Gene3D" id="2.120.10.30">
    <property type="entry name" value="TolB, C-terminal domain"/>
    <property type="match status" value="1"/>
</dbReference>
<reference evidence="2 3" key="1">
    <citation type="submission" date="2021-03" db="EMBL/GenBank/DDBJ databases">
        <title>Genomic Encyclopedia of Type Strains, Phase IV (KMG-IV): sequencing the most valuable type-strain genomes for metagenomic binning, comparative biology and taxonomic classification.</title>
        <authorList>
            <person name="Goeker M."/>
        </authorList>
    </citation>
    <scope>NUCLEOTIDE SEQUENCE [LARGE SCALE GENOMIC DNA]</scope>
    <source>
        <strain evidence="2 3">DSM 26675</strain>
    </source>
</reference>
<dbReference type="EMBL" id="JAGIKZ010000014">
    <property type="protein sequence ID" value="MBP2242026.1"/>
    <property type="molecule type" value="Genomic_DNA"/>
</dbReference>
<keyword evidence="1" id="KW-0812">Transmembrane</keyword>
<keyword evidence="3" id="KW-1185">Reference proteome</keyword>
<feature type="transmembrane region" description="Helical" evidence="1">
    <location>
        <begin position="54"/>
        <end position="73"/>
    </location>
</feature>
<evidence type="ECO:0008006" key="4">
    <source>
        <dbReference type="Google" id="ProtNLM"/>
    </source>
</evidence>
<accession>A0ABS4RGK7</accession>
<proteinExistence type="predicted"/>
<name>A0ABS4RGK7_9BACI</name>
<dbReference type="InterPro" id="IPR011042">
    <property type="entry name" value="6-blade_b-propeller_TolB-like"/>
</dbReference>